<gene>
    <name evidence="3" type="ORF">V6590_00260</name>
</gene>
<dbReference type="Proteomes" id="UP001431963">
    <property type="component" value="Unassembled WGS sequence"/>
</dbReference>
<organism evidence="3 4">
    <name type="scientific">Gemmobacter denitrificans</name>
    <dbReference type="NCBI Taxonomy" id="3123040"/>
    <lineage>
        <taxon>Bacteria</taxon>
        <taxon>Pseudomonadati</taxon>
        <taxon>Pseudomonadota</taxon>
        <taxon>Alphaproteobacteria</taxon>
        <taxon>Rhodobacterales</taxon>
        <taxon>Paracoccaceae</taxon>
        <taxon>Gemmobacter</taxon>
    </lineage>
</organism>
<dbReference type="InterPro" id="IPR037165">
    <property type="entry name" value="AldOxase/xan_DH_Mopterin-bd_sf"/>
</dbReference>
<protein>
    <submittedName>
        <fullName evidence="3">Molybdopterin cofactor-binding domain-containing protein</fullName>
    </submittedName>
</protein>
<reference evidence="3" key="1">
    <citation type="submission" date="2024-02" db="EMBL/GenBank/DDBJ databases">
        <title>Genome sequences of strain Gemmobacter sp. JM10B15.</title>
        <authorList>
            <person name="Zhang M."/>
        </authorList>
    </citation>
    <scope>NUCLEOTIDE SEQUENCE</scope>
    <source>
        <strain evidence="3">JM10B15</strain>
    </source>
</reference>
<dbReference type="Gene3D" id="3.90.1170.50">
    <property type="entry name" value="Aldehyde oxidase/xanthine dehydrogenase, a/b hammerhead"/>
    <property type="match status" value="1"/>
</dbReference>
<dbReference type="RefSeq" id="WP_335417772.1">
    <property type="nucleotide sequence ID" value="NZ_JBALHR010000001.1"/>
</dbReference>
<dbReference type="SUPFAM" id="SSF56003">
    <property type="entry name" value="Molybdenum cofactor-binding domain"/>
    <property type="match status" value="2"/>
</dbReference>
<dbReference type="InterPro" id="IPR046867">
    <property type="entry name" value="AldOxase/xan_DH_MoCoBD2"/>
</dbReference>
<feature type="transmembrane region" description="Helical" evidence="1">
    <location>
        <begin position="12"/>
        <end position="30"/>
    </location>
</feature>
<comment type="caution">
    <text evidence="3">The sequence shown here is derived from an EMBL/GenBank/DDBJ whole genome shotgun (WGS) entry which is preliminary data.</text>
</comment>
<accession>A0ABU8BPE4</accession>
<dbReference type="PIRSF" id="PIRSF036389">
    <property type="entry name" value="IOR_B"/>
    <property type="match status" value="1"/>
</dbReference>
<dbReference type="InterPro" id="IPR008274">
    <property type="entry name" value="AldOxase/xan_DH_MoCoBD1"/>
</dbReference>
<sequence>MGRVMKIARRGFLFGSVALLGGVAFGWWRYATPHGNPLIAGLGEGEAALTPYVLIDAQGVTVIAPRAEMGQGVHTTLAALVAEEMDLDLTQIRVIHGPASAAYYNSAVLGEGVPFAPTDQSWIAETMRGAMDIPAKFLGFQITGGSSSIPDGFEKMRLAGAAARAALVQAAAKRLNLSADQFTTEAGHVIAPDGTRIPYTDLAVAAAQIDLAAEPPLKPRADWRLLGKTQPRVDMLGKVTGTARFASDLRLPGMRFATVRTNPRQGGAMNGFDDSVAKSVAGVERIVPLPNGVAVVATHTWAALQGAEAIAFDWGPAPYPATSAEISEVLRGSFTEARKDSTNRNDGDVDAVLTGDDWQAEYSVPYLAHATMEPMSSAALLKDGKLTIWSGNQLPTQILTEAQTLLGLPPEAVTVETTLMGGGFGRRAEMDIIRQTLIVAQAMEGTPVLVTWSREEDTTHDGYRPAAMARVRAKVDGGSLVAFDFATCSSAVVESQVGRLGYSVPGPDGTIVQGAWEQPYRFANHRVTGYRAPHMVPVGSWRSVGASQNAFFHETAIDELAHLAGIDPLEFRLTHIDDLPTRKVLEAVAEMSGWGTTAPGRAKGLAFCMSFGVPVAEVVEVENTPEGLRLTNIWAAADVGIALDPGNIEAQVQGAIVYGLSAAIRGEITLADGAVEQQNFWDYEPLRLSQCPPITTRILENQSHIRGIGEPGTPPIAPALGNAIFALNGQRLRDLPFAKSVSFA</sequence>
<keyword evidence="4" id="KW-1185">Reference proteome</keyword>
<dbReference type="EMBL" id="JBALHR010000001">
    <property type="protein sequence ID" value="MEH7826571.1"/>
    <property type="molecule type" value="Genomic_DNA"/>
</dbReference>
<dbReference type="Pfam" id="PF20256">
    <property type="entry name" value="MoCoBD_2"/>
    <property type="match status" value="2"/>
</dbReference>
<keyword evidence="1" id="KW-0472">Membrane</keyword>
<evidence type="ECO:0000313" key="3">
    <source>
        <dbReference type="EMBL" id="MEH7826571.1"/>
    </source>
</evidence>
<keyword evidence="1" id="KW-1133">Transmembrane helix</keyword>
<dbReference type="Gene3D" id="3.30.365.10">
    <property type="entry name" value="Aldehyde oxidase/xanthine dehydrogenase, molybdopterin binding domain"/>
    <property type="match status" value="4"/>
</dbReference>
<evidence type="ECO:0000259" key="2">
    <source>
        <dbReference type="SMART" id="SM01008"/>
    </source>
</evidence>
<dbReference type="PANTHER" id="PTHR47495:SF1">
    <property type="entry name" value="BLL3820 PROTEIN"/>
    <property type="match status" value="1"/>
</dbReference>
<dbReference type="InterPro" id="IPR000674">
    <property type="entry name" value="Ald_Oxase/Xan_DH_a/b"/>
</dbReference>
<name>A0ABU8BPE4_9RHOB</name>
<dbReference type="SMART" id="SM01008">
    <property type="entry name" value="Ald_Xan_dh_C"/>
    <property type="match status" value="1"/>
</dbReference>
<evidence type="ECO:0000313" key="4">
    <source>
        <dbReference type="Proteomes" id="UP001431963"/>
    </source>
</evidence>
<dbReference type="PANTHER" id="PTHR47495">
    <property type="entry name" value="ALDEHYDE DEHYDROGENASE"/>
    <property type="match status" value="1"/>
</dbReference>
<proteinExistence type="predicted"/>
<keyword evidence="1" id="KW-0812">Transmembrane</keyword>
<evidence type="ECO:0000256" key="1">
    <source>
        <dbReference type="SAM" id="Phobius"/>
    </source>
</evidence>
<dbReference type="Pfam" id="PF02738">
    <property type="entry name" value="MoCoBD_1"/>
    <property type="match status" value="1"/>
</dbReference>
<dbReference type="InterPro" id="IPR052516">
    <property type="entry name" value="N-heterocyclic_Hydroxylase"/>
</dbReference>
<dbReference type="InterPro" id="IPR012368">
    <property type="entry name" value="OxRdtase_Mopterin-bd_su_IorB"/>
</dbReference>
<feature type="domain" description="Aldehyde oxidase/xanthine dehydrogenase a/b hammerhead" evidence="2">
    <location>
        <begin position="240"/>
        <end position="318"/>
    </location>
</feature>